<dbReference type="GO" id="GO:0016592">
    <property type="term" value="C:mediator complex"/>
    <property type="evidence" value="ECO:0007669"/>
    <property type="project" value="TreeGrafter"/>
</dbReference>
<dbReference type="AlphaFoldDB" id="A0A9D3M5M9"/>
<feature type="compositionally biased region" description="Basic and acidic residues" evidence="2">
    <location>
        <begin position="372"/>
        <end position="382"/>
    </location>
</feature>
<feature type="region of interest" description="Disordered" evidence="2">
    <location>
        <begin position="529"/>
        <end position="639"/>
    </location>
</feature>
<feature type="compositionally biased region" description="Basic residues" evidence="2">
    <location>
        <begin position="9"/>
        <end position="48"/>
    </location>
</feature>
<dbReference type="Pfam" id="PF15440">
    <property type="entry name" value="THRAP3_BCLAF1"/>
    <property type="match status" value="1"/>
</dbReference>
<feature type="compositionally biased region" description="Basic and acidic residues" evidence="2">
    <location>
        <begin position="333"/>
        <end position="348"/>
    </location>
</feature>
<feature type="region of interest" description="Disordered" evidence="2">
    <location>
        <begin position="653"/>
        <end position="674"/>
    </location>
</feature>
<dbReference type="PANTHER" id="PTHR15268:SF16">
    <property type="entry name" value="THYROID HORMONE RECEPTOR-ASSOCIATED PROTEIN 3"/>
    <property type="match status" value="1"/>
</dbReference>
<proteinExistence type="inferred from homology"/>
<feature type="compositionally biased region" description="Basic and acidic residues" evidence="2">
    <location>
        <begin position="541"/>
        <end position="555"/>
    </location>
</feature>
<dbReference type="InterPro" id="IPR029199">
    <property type="entry name" value="THRAP3_BCLAF1"/>
</dbReference>
<feature type="region of interest" description="Disordered" evidence="2">
    <location>
        <begin position="690"/>
        <end position="751"/>
    </location>
</feature>
<evidence type="ECO:0000313" key="4">
    <source>
        <dbReference type="Proteomes" id="UP001044222"/>
    </source>
</evidence>
<reference evidence="3" key="1">
    <citation type="submission" date="2021-01" db="EMBL/GenBank/DDBJ databases">
        <title>A chromosome-scale assembly of European eel, Anguilla anguilla.</title>
        <authorList>
            <person name="Henkel C."/>
            <person name="Jong-Raadsen S.A."/>
            <person name="Dufour S."/>
            <person name="Weltzien F.-A."/>
            <person name="Palstra A.P."/>
            <person name="Pelster B."/>
            <person name="Spaink H.P."/>
            <person name="Van Den Thillart G.E."/>
            <person name="Jansen H."/>
            <person name="Zahm M."/>
            <person name="Klopp C."/>
            <person name="Cedric C."/>
            <person name="Louis A."/>
            <person name="Berthelot C."/>
            <person name="Parey E."/>
            <person name="Roest Crollius H."/>
            <person name="Montfort J."/>
            <person name="Robinson-Rechavi M."/>
            <person name="Bucao C."/>
            <person name="Bouchez O."/>
            <person name="Gislard M."/>
            <person name="Lluch J."/>
            <person name="Milhes M."/>
            <person name="Lampietro C."/>
            <person name="Lopez Roques C."/>
            <person name="Donnadieu C."/>
            <person name="Braasch I."/>
            <person name="Desvignes T."/>
            <person name="Postlethwait J."/>
            <person name="Bobe J."/>
            <person name="Guiguen Y."/>
            <person name="Dirks R."/>
        </authorList>
    </citation>
    <scope>NUCLEOTIDE SEQUENCE</scope>
    <source>
        <strain evidence="3">Tag_6206</strain>
        <tissue evidence="3">Liver</tissue>
    </source>
</reference>
<feature type="compositionally biased region" description="Low complexity" evidence="2">
    <location>
        <begin position="587"/>
        <end position="596"/>
    </location>
</feature>
<dbReference type="PANTHER" id="PTHR15268">
    <property type="entry name" value="THRAP3/BCLAF1"/>
    <property type="match status" value="1"/>
</dbReference>
<feature type="region of interest" description="Disordered" evidence="2">
    <location>
        <begin position="259"/>
        <end position="419"/>
    </location>
</feature>
<dbReference type="GO" id="GO:0003677">
    <property type="term" value="F:DNA binding"/>
    <property type="evidence" value="ECO:0007669"/>
    <property type="project" value="TreeGrafter"/>
</dbReference>
<feature type="compositionally biased region" description="Basic and acidic residues" evidence="2">
    <location>
        <begin position="410"/>
        <end position="419"/>
    </location>
</feature>
<name>A0A9D3M5M9_ANGAN</name>
<feature type="compositionally biased region" description="Basic residues" evidence="2">
    <location>
        <begin position="569"/>
        <end position="584"/>
    </location>
</feature>
<sequence length="751" mass="82480">MSKDPKSPSRSRSRSASRSRSPSRSRSQSRSRSRSRKRRYSSRSRSRSHSRDRGYPREYQNNRGFRGYNRGFRRPYYYRGRNRGFYPRGRYQRGAGAAAAAVEAAAAEATVGTGPTTGTAGRRISTSITSTAPGGGLSLPPGPGPGADLEALPRPGPAAPTPPRPAPVSAPPLGLGQARGEGGAEGRAKDGGGADKQDGTWQGLTDYSASPKQASPQMRSAVIGSAPSGFGFFSKEGVKTGDRTALSSAFQKFLVERKEKQQASQLDQELTVTGEERGNSITKSLFPIKGASFPKGPPFSRSEGTAPEPGPKPHGAKRKSKATRDLYGQWEEPEPRSPAEGRGHRAVDSGDDDMAEEGLSRGRARGLTPRSLARDRGADRRGGHAPCQELREEGEEFDFSVNLGRSGRPGTRDPGGRDSEFRPVFQSARLCHSPSELFARHIVSIVHQIKAQHFQCSGLTLNERFAMYQRRAAEEGTRARKSPEIHRRIDISPSAFKKHSYLFEEMENCRASVYKDPLRKTKDDLVDLQFEQKHRKKRSSKERDHRWAGGRESGDSRGSSQERTAEKSSKRHKKSKKSKKKRERSRSSSVASPRSNRAGDYPGEEPIEEGFSKAPLGPRDHGGPMERGPARGGFSRIGGRGWNKISYPGHNSGPMAGVPLRPPEEEWDPEYTPKSNKYFLHDVREGEKWLDGRGRGRGIALPGRGRFVPRSGSPKWVHDKFQGGREEGELLESEQDPEEGEGRKGGAPSKL</sequence>
<feature type="compositionally biased region" description="Polar residues" evidence="2">
    <location>
        <begin position="200"/>
        <end position="218"/>
    </location>
</feature>
<feature type="compositionally biased region" description="Acidic residues" evidence="2">
    <location>
        <begin position="729"/>
        <end position="739"/>
    </location>
</feature>
<keyword evidence="4" id="KW-1185">Reference proteome</keyword>
<protein>
    <recommendedName>
        <fullName evidence="5">Thyroid hormone receptor associated protein 3b</fullName>
    </recommendedName>
</protein>
<feature type="compositionally biased region" description="Polar residues" evidence="2">
    <location>
        <begin position="262"/>
        <end position="271"/>
    </location>
</feature>
<evidence type="ECO:0000313" key="3">
    <source>
        <dbReference type="EMBL" id="KAG5842956.1"/>
    </source>
</evidence>
<evidence type="ECO:0000256" key="2">
    <source>
        <dbReference type="SAM" id="MobiDB-lite"/>
    </source>
</evidence>
<dbReference type="EMBL" id="JAFIRN010000009">
    <property type="protein sequence ID" value="KAG5842956.1"/>
    <property type="molecule type" value="Genomic_DNA"/>
</dbReference>
<dbReference type="GO" id="GO:0003712">
    <property type="term" value="F:transcription coregulator activity"/>
    <property type="evidence" value="ECO:0007669"/>
    <property type="project" value="TreeGrafter"/>
</dbReference>
<feature type="compositionally biased region" description="Low complexity" evidence="2">
    <location>
        <begin position="61"/>
        <end position="72"/>
    </location>
</feature>
<feature type="compositionally biased region" description="Basic and acidic residues" evidence="2">
    <location>
        <begin position="182"/>
        <end position="198"/>
    </location>
</feature>
<feature type="region of interest" description="Disordered" evidence="2">
    <location>
        <begin position="112"/>
        <end position="219"/>
    </location>
</feature>
<organism evidence="3 4">
    <name type="scientific">Anguilla anguilla</name>
    <name type="common">European freshwater eel</name>
    <name type="synonym">Muraena anguilla</name>
    <dbReference type="NCBI Taxonomy" id="7936"/>
    <lineage>
        <taxon>Eukaryota</taxon>
        <taxon>Metazoa</taxon>
        <taxon>Chordata</taxon>
        <taxon>Craniata</taxon>
        <taxon>Vertebrata</taxon>
        <taxon>Euteleostomi</taxon>
        <taxon>Actinopterygii</taxon>
        <taxon>Neopterygii</taxon>
        <taxon>Teleostei</taxon>
        <taxon>Anguilliformes</taxon>
        <taxon>Anguillidae</taxon>
        <taxon>Anguilla</taxon>
    </lineage>
</organism>
<evidence type="ECO:0000256" key="1">
    <source>
        <dbReference type="ARBA" id="ARBA00006481"/>
    </source>
</evidence>
<evidence type="ECO:0008006" key="5">
    <source>
        <dbReference type="Google" id="ProtNLM"/>
    </source>
</evidence>
<feature type="compositionally biased region" description="Basic and acidic residues" evidence="2">
    <location>
        <begin position="716"/>
        <end position="728"/>
    </location>
</feature>
<comment type="similarity">
    <text evidence="1">Belongs to the BCLAF1/THRAP3 family.</text>
</comment>
<accession>A0A9D3M5M9</accession>
<feature type="region of interest" description="Disordered" evidence="2">
    <location>
        <begin position="1"/>
        <end position="72"/>
    </location>
</feature>
<comment type="caution">
    <text evidence="3">The sequence shown here is derived from an EMBL/GenBank/DDBJ whole genome shotgun (WGS) entry which is preliminary data.</text>
</comment>
<dbReference type="GO" id="GO:0045944">
    <property type="term" value="P:positive regulation of transcription by RNA polymerase II"/>
    <property type="evidence" value="ECO:0007669"/>
    <property type="project" value="TreeGrafter"/>
</dbReference>
<gene>
    <name evidence="3" type="ORF">ANANG_G00183260</name>
</gene>
<dbReference type="Proteomes" id="UP001044222">
    <property type="component" value="Chromosome 9"/>
</dbReference>
<feature type="compositionally biased region" description="Low complexity" evidence="2">
    <location>
        <begin position="112"/>
        <end position="121"/>
    </location>
</feature>
<feature type="compositionally biased region" description="Pro residues" evidence="2">
    <location>
        <begin position="154"/>
        <end position="170"/>
    </location>
</feature>